<evidence type="ECO:0000313" key="2">
    <source>
        <dbReference type="EMBL" id="EEF67263.1"/>
    </source>
</evidence>
<keyword evidence="1" id="KW-0472">Membrane</keyword>
<dbReference type="eggNOG" id="COG2456">
    <property type="taxonomic scope" value="Bacteria"/>
</dbReference>
<dbReference type="OrthoDB" id="20959at128827"/>
<keyword evidence="1" id="KW-1133">Transmembrane helix</keyword>
<name>B9Y9T1_9FIRM</name>
<feature type="transmembrane region" description="Helical" evidence="1">
    <location>
        <begin position="30"/>
        <end position="49"/>
    </location>
</feature>
<dbReference type="RefSeq" id="WP_006059753.1">
    <property type="nucleotide sequence ID" value="NZ_GG657558.1"/>
</dbReference>
<dbReference type="EMBL" id="ACCF01000153">
    <property type="protein sequence ID" value="EEF67263.1"/>
    <property type="molecule type" value="Genomic_DNA"/>
</dbReference>
<accession>B9Y9T1</accession>
<organism evidence="2 3">
    <name type="scientific">Holdemania filiformis DSM 12042</name>
    <dbReference type="NCBI Taxonomy" id="545696"/>
    <lineage>
        <taxon>Bacteria</taxon>
        <taxon>Bacillati</taxon>
        <taxon>Bacillota</taxon>
        <taxon>Erysipelotrichia</taxon>
        <taxon>Erysipelotrichales</taxon>
        <taxon>Erysipelotrichaceae</taxon>
        <taxon>Holdemania</taxon>
    </lineage>
</organism>
<dbReference type="AlphaFoldDB" id="B9Y9T1"/>
<gene>
    <name evidence="2" type="ORF">HOLDEFILI_02588</name>
</gene>
<dbReference type="Pfam" id="PF10066">
    <property type="entry name" value="DUF2304"/>
    <property type="match status" value="1"/>
</dbReference>
<reference evidence="2 3" key="2">
    <citation type="submission" date="2009-02" db="EMBL/GenBank/DDBJ databases">
        <title>Draft genome sequence of Holdemania filiformis DSM 12042.</title>
        <authorList>
            <person name="Sudarsanam P."/>
            <person name="Ley R."/>
            <person name="Guruge J."/>
            <person name="Turnbaugh P.J."/>
            <person name="Mahowald M."/>
            <person name="Liep D."/>
            <person name="Gordon J."/>
        </authorList>
    </citation>
    <scope>NUCLEOTIDE SEQUENCE [LARGE SCALE GENOMIC DNA]</scope>
    <source>
        <strain evidence="2 3">DSM 12042</strain>
    </source>
</reference>
<dbReference type="HOGENOM" id="CLU_134280_2_0_9"/>
<dbReference type="STRING" id="545696.HOLDEFILI_02588"/>
<dbReference type="Proteomes" id="UP000005950">
    <property type="component" value="Unassembled WGS sequence"/>
</dbReference>
<comment type="caution">
    <text evidence="2">The sequence shown here is derived from an EMBL/GenBank/DDBJ whole genome shotgun (WGS) entry which is preliminary data.</text>
</comment>
<sequence length="124" mass="14555">MGRLQLILFLFSILFFIIILYFIKRSKISLDLASVWILWGCGLITISIFPEIVEYTSKLLEIKTTINALYLIMIFILYCLVFYLFLKISILENKLKNLIQIIALQKKNEGDKKNIYHRTSENGD</sequence>
<reference evidence="2 3" key="1">
    <citation type="submission" date="2008-12" db="EMBL/GenBank/DDBJ databases">
        <authorList>
            <person name="Fulton L."/>
            <person name="Clifton S."/>
            <person name="Fulton B."/>
            <person name="Xu J."/>
            <person name="Minx P."/>
            <person name="Pepin K.H."/>
            <person name="Johnson M."/>
            <person name="Bhonagiri V."/>
            <person name="Nash W.E."/>
            <person name="Mardis E.R."/>
            <person name="Wilson R.K."/>
        </authorList>
    </citation>
    <scope>NUCLEOTIDE SEQUENCE [LARGE SCALE GENOMIC DNA]</scope>
    <source>
        <strain evidence="2 3">DSM 12042</strain>
    </source>
</reference>
<dbReference type="InterPro" id="IPR019277">
    <property type="entry name" value="DUF2304"/>
</dbReference>
<proteinExistence type="predicted"/>
<evidence type="ECO:0000256" key="1">
    <source>
        <dbReference type="SAM" id="Phobius"/>
    </source>
</evidence>
<feature type="transmembrane region" description="Helical" evidence="1">
    <location>
        <begin position="69"/>
        <end position="86"/>
    </location>
</feature>
<protein>
    <recommendedName>
        <fullName evidence="4">DUF2304 domain-containing protein</fullName>
    </recommendedName>
</protein>
<evidence type="ECO:0000313" key="3">
    <source>
        <dbReference type="Proteomes" id="UP000005950"/>
    </source>
</evidence>
<feature type="transmembrane region" description="Helical" evidence="1">
    <location>
        <begin position="6"/>
        <end position="23"/>
    </location>
</feature>
<keyword evidence="1" id="KW-0812">Transmembrane</keyword>
<evidence type="ECO:0008006" key="4">
    <source>
        <dbReference type="Google" id="ProtNLM"/>
    </source>
</evidence>